<name>X1AJ22_9ZZZZ</name>
<proteinExistence type="predicted"/>
<sequence length="61" mass="6938">MLEKESDSNDLILDYYKDWDSSTAPVLLVFDSSSEFTESIENVDEKKNGALKEKVLVKIIP</sequence>
<accession>X1AJ22</accession>
<comment type="caution">
    <text evidence="1">The sequence shown here is derived from an EMBL/GenBank/DDBJ whole genome shotgun (WGS) entry which is preliminary data.</text>
</comment>
<organism evidence="1">
    <name type="scientific">marine sediment metagenome</name>
    <dbReference type="NCBI Taxonomy" id="412755"/>
    <lineage>
        <taxon>unclassified sequences</taxon>
        <taxon>metagenomes</taxon>
        <taxon>ecological metagenomes</taxon>
    </lineage>
</organism>
<dbReference type="AlphaFoldDB" id="X1AJ22"/>
<reference evidence="1" key="1">
    <citation type="journal article" date="2014" name="Front. Microbiol.">
        <title>High frequency of phylogenetically diverse reductive dehalogenase-homologous genes in deep subseafloor sedimentary metagenomes.</title>
        <authorList>
            <person name="Kawai M."/>
            <person name="Futagami T."/>
            <person name="Toyoda A."/>
            <person name="Takaki Y."/>
            <person name="Nishi S."/>
            <person name="Hori S."/>
            <person name="Arai W."/>
            <person name="Tsubouchi T."/>
            <person name="Morono Y."/>
            <person name="Uchiyama I."/>
            <person name="Ito T."/>
            <person name="Fujiyama A."/>
            <person name="Inagaki F."/>
            <person name="Takami H."/>
        </authorList>
    </citation>
    <scope>NUCLEOTIDE SEQUENCE</scope>
    <source>
        <strain evidence="1">Expedition CK06-06</strain>
    </source>
</reference>
<dbReference type="EMBL" id="BART01006781">
    <property type="protein sequence ID" value="GAG69657.1"/>
    <property type="molecule type" value="Genomic_DNA"/>
</dbReference>
<protein>
    <submittedName>
        <fullName evidence="1">Uncharacterized protein</fullName>
    </submittedName>
</protein>
<evidence type="ECO:0000313" key="1">
    <source>
        <dbReference type="EMBL" id="GAG69657.1"/>
    </source>
</evidence>
<gene>
    <name evidence="1" type="ORF">S01H4_15470</name>
</gene>